<gene>
    <name evidence="1" type="ORF">L1987_75805</name>
</gene>
<keyword evidence="2" id="KW-1185">Reference proteome</keyword>
<reference evidence="2" key="1">
    <citation type="journal article" date="2022" name="Mol. Ecol. Resour.">
        <title>The genomes of chicory, endive, great burdock and yacon provide insights into Asteraceae palaeo-polyploidization history and plant inulin production.</title>
        <authorList>
            <person name="Fan W."/>
            <person name="Wang S."/>
            <person name="Wang H."/>
            <person name="Wang A."/>
            <person name="Jiang F."/>
            <person name="Liu H."/>
            <person name="Zhao H."/>
            <person name="Xu D."/>
            <person name="Zhang Y."/>
        </authorList>
    </citation>
    <scope>NUCLEOTIDE SEQUENCE [LARGE SCALE GENOMIC DNA]</scope>
    <source>
        <strain evidence="2">cv. Yunnan</strain>
    </source>
</reference>
<comment type="caution">
    <text evidence="1">The sequence shown here is derived from an EMBL/GenBank/DDBJ whole genome shotgun (WGS) entry which is preliminary data.</text>
</comment>
<name>A0ACB9A7Q7_9ASTR</name>
<proteinExistence type="predicted"/>
<sequence length="333" mass="37097">MKDCMTVDCNDSGVAFIVAHTGCRLDKVLKNPPTDSMCDFVPFKTFCFQDNTEGLVGIQVTTFEYEARLPEGAVVNPDFTTARELFPPTNHSVEELQKITNNFNFKATSLVQRRYVFSKNAIASLQAEATNKTMTHKPTRNEALTSFMWKHLTEASRTIAGSLFTSAITIAVSFRPRLKPPLSSNCFGNLALSPPGLFYPSSKSEMSHLAHEIKLNIVSADSDFIAKLQQPGVIHEMMQGAESRMMEGIKQLVFTNWCNMGHYGIDFGWGIPAWVAFALKNDILNARYTIFMYAPSGTGIEVNVIGEEAEVSIMERNQEFLEFATINRSVVTC</sequence>
<dbReference type="EMBL" id="CM042042">
    <property type="protein sequence ID" value="KAI3705566.1"/>
    <property type="molecule type" value="Genomic_DNA"/>
</dbReference>
<evidence type="ECO:0000313" key="2">
    <source>
        <dbReference type="Proteomes" id="UP001056120"/>
    </source>
</evidence>
<organism evidence="1 2">
    <name type="scientific">Smallanthus sonchifolius</name>
    <dbReference type="NCBI Taxonomy" id="185202"/>
    <lineage>
        <taxon>Eukaryota</taxon>
        <taxon>Viridiplantae</taxon>
        <taxon>Streptophyta</taxon>
        <taxon>Embryophyta</taxon>
        <taxon>Tracheophyta</taxon>
        <taxon>Spermatophyta</taxon>
        <taxon>Magnoliopsida</taxon>
        <taxon>eudicotyledons</taxon>
        <taxon>Gunneridae</taxon>
        <taxon>Pentapetalae</taxon>
        <taxon>asterids</taxon>
        <taxon>campanulids</taxon>
        <taxon>Asterales</taxon>
        <taxon>Asteraceae</taxon>
        <taxon>Asteroideae</taxon>
        <taxon>Heliantheae alliance</taxon>
        <taxon>Millerieae</taxon>
        <taxon>Smallanthus</taxon>
    </lineage>
</organism>
<protein>
    <submittedName>
        <fullName evidence="1">Uncharacterized protein</fullName>
    </submittedName>
</protein>
<reference evidence="1 2" key="2">
    <citation type="journal article" date="2022" name="Mol. Ecol. Resour.">
        <title>The genomes of chicory, endive, great burdock and yacon provide insights into Asteraceae paleo-polyploidization history and plant inulin production.</title>
        <authorList>
            <person name="Fan W."/>
            <person name="Wang S."/>
            <person name="Wang H."/>
            <person name="Wang A."/>
            <person name="Jiang F."/>
            <person name="Liu H."/>
            <person name="Zhao H."/>
            <person name="Xu D."/>
            <person name="Zhang Y."/>
        </authorList>
    </citation>
    <scope>NUCLEOTIDE SEQUENCE [LARGE SCALE GENOMIC DNA]</scope>
    <source>
        <strain evidence="2">cv. Yunnan</strain>
        <tissue evidence="1">Leaves</tissue>
    </source>
</reference>
<evidence type="ECO:0000313" key="1">
    <source>
        <dbReference type="EMBL" id="KAI3705566.1"/>
    </source>
</evidence>
<dbReference type="Proteomes" id="UP001056120">
    <property type="component" value="Linkage Group LG25"/>
</dbReference>
<accession>A0ACB9A7Q7</accession>